<comment type="subcellular location">
    <subcellularLocation>
        <location evidence="4">Membrane</location>
        <topology evidence="4">Peripheral membrane protein</topology>
    </subcellularLocation>
</comment>
<evidence type="ECO:0000256" key="4">
    <source>
        <dbReference type="RuleBase" id="RU367013"/>
    </source>
</evidence>
<evidence type="ECO:0000313" key="5">
    <source>
        <dbReference type="EMBL" id="KAL0637182.1"/>
    </source>
</evidence>
<keyword evidence="3 4" id="KW-0653">Protein transport</keyword>
<comment type="function">
    <text evidence="4">Required for vesicular transport between the endoplasmic reticulum and the Golgi apparatus.</text>
</comment>
<evidence type="ECO:0000256" key="2">
    <source>
        <dbReference type="ARBA" id="ARBA00022448"/>
    </source>
</evidence>
<dbReference type="InterPro" id="IPR000744">
    <property type="entry name" value="NSF_attach"/>
</dbReference>
<evidence type="ECO:0000256" key="3">
    <source>
        <dbReference type="ARBA" id="ARBA00022927"/>
    </source>
</evidence>
<sequence length="290" mass="32282">MAQDPRSLLSKADKAAASAQGGFSFFGGRQEKLESAADLYVQAANAFRMQKLGREAGQTFEKAAEIQAKINEPDDAANTHVEAYKAYKKDDPSAAARVLEKAIGHYTLKGNFRRAASHQQNLAELFELEIGDIPRAVEAYELAGDWFQGDNAEALANKVFLKVADLAALEGIYPKAIEKYEEVARSSAGNNLMKWSMKEYFLKAGICHMATGDRIAAKRALDSYVDLDLTFPSTREFQLLIDIMDTVEQGDDEAFSDKVFQYDQLSKLDKWKTTMLLRIKETIVNEDDLA</sequence>
<proteinExistence type="inferred from homology"/>
<dbReference type="PANTHER" id="PTHR13768:SF8">
    <property type="entry name" value="ALPHA-SOLUBLE NSF ATTACHMENT PROTEIN"/>
    <property type="match status" value="1"/>
</dbReference>
<comment type="similarity">
    <text evidence="1 4">Belongs to the SNAP family.</text>
</comment>
<dbReference type="InterPro" id="IPR011990">
    <property type="entry name" value="TPR-like_helical_dom_sf"/>
</dbReference>
<gene>
    <name evidence="5" type="primary">SEC17</name>
    <name evidence="5" type="ORF">Q9L58_003831</name>
</gene>
<keyword evidence="6" id="KW-1185">Reference proteome</keyword>
<keyword evidence="2 4" id="KW-0813">Transport</keyword>
<dbReference type="Gene3D" id="1.25.40.10">
    <property type="entry name" value="Tetratricopeptide repeat domain"/>
    <property type="match status" value="1"/>
</dbReference>
<organism evidence="5 6">
    <name type="scientific">Discina gigas</name>
    <dbReference type="NCBI Taxonomy" id="1032678"/>
    <lineage>
        <taxon>Eukaryota</taxon>
        <taxon>Fungi</taxon>
        <taxon>Dikarya</taxon>
        <taxon>Ascomycota</taxon>
        <taxon>Pezizomycotina</taxon>
        <taxon>Pezizomycetes</taxon>
        <taxon>Pezizales</taxon>
        <taxon>Discinaceae</taxon>
        <taxon>Discina</taxon>
    </lineage>
</organism>
<dbReference type="PANTHER" id="PTHR13768">
    <property type="entry name" value="SOLUBLE NSF ATTACHMENT PROTEIN SNAP"/>
    <property type="match status" value="1"/>
</dbReference>
<protein>
    <submittedName>
        <fullName evidence="5">Vesicular-fusion protein S17</fullName>
    </submittedName>
</protein>
<dbReference type="Proteomes" id="UP001447188">
    <property type="component" value="Unassembled WGS sequence"/>
</dbReference>
<dbReference type="Pfam" id="PF14938">
    <property type="entry name" value="SNAP"/>
    <property type="match status" value="1"/>
</dbReference>
<comment type="caution">
    <text evidence="5">The sequence shown here is derived from an EMBL/GenBank/DDBJ whole genome shotgun (WGS) entry which is preliminary data.</text>
</comment>
<reference evidence="5 6" key="1">
    <citation type="submission" date="2024-02" db="EMBL/GenBank/DDBJ databases">
        <title>Discinaceae phylogenomics.</title>
        <authorList>
            <person name="Dirks A.C."/>
            <person name="James T.Y."/>
        </authorList>
    </citation>
    <scope>NUCLEOTIDE SEQUENCE [LARGE SCALE GENOMIC DNA]</scope>
    <source>
        <strain evidence="5 6">ACD0624</strain>
    </source>
</reference>
<keyword evidence="4" id="KW-0931">ER-Golgi transport</keyword>
<accession>A0ABR3GN59</accession>
<dbReference type="SUPFAM" id="SSF48452">
    <property type="entry name" value="TPR-like"/>
    <property type="match status" value="1"/>
</dbReference>
<evidence type="ECO:0000256" key="1">
    <source>
        <dbReference type="ARBA" id="ARBA00010050"/>
    </source>
</evidence>
<keyword evidence="4" id="KW-0472">Membrane</keyword>
<dbReference type="CDD" id="cd15832">
    <property type="entry name" value="SNAP"/>
    <property type="match status" value="1"/>
</dbReference>
<evidence type="ECO:0000313" key="6">
    <source>
        <dbReference type="Proteomes" id="UP001447188"/>
    </source>
</evidence>
<name>A0ABR3GN59_9PEZI</name>
<dbReference type="EMBL" id="JBBBZM010000038">
    <property type="protein sequence ID" value="KAL0637182.1"/>
    <property type="molecule type" value="Genomic_DNA"/>
</dbReference>
<dbReference type="PRINTS" id="PR00448">
    <property type="entry name" value="NSFATTACHMNT"/>
</dbReference>